<dbReference type="EMBL" id="JAGMUV010000023">
    <property type="protein sequence ID" value="KAH7123174.1"/>
    <property type="molecule type" value="Genomic_DNA"/>
</dbReference>
<dbReference type="Gene3D" id="1.20.90.10">
    <property type="entry name" value="Phospholipase A2 domain"/>
    <property type="match status" value="1"/>
</dbReference>
<feature type="chain" id="PRO_5040346974" evidence="1">
    <location>
        <begin position="17"/>
        <end position="162"/>
    </location>
</feature>
<keyword evidence="3" id="KW-1185">Reference proteome</keyword>
<comment type="caution">
    <text evidence="2">The sequence shown here is derived from an EMBL/GenBank/DDBJ whole genome shotgun (WGS) entry which is preliminary data.</text>
</comment>
<dbReference type="GO" id="GO:0004623">
    <property type="term" value="F:phospholipase A2 activity"/>
    <property type="evidence" value="ECO:0007669"/>
    <property type="project" value="InterPro"/>
</dbReference>
<evidence type="ECO:0000256" key="1">
    <source>
        <dbReference type="SAM" id="SignalP"/>
    </source>
</evidence>
<dbReference type="Proteomes" id="UP000738349">
    <property type="component" value="Unassembled WGS sequence"/>
</dbReference>
<protein>
    <submittedName>
        <fullName evidence="2">Secretory phospholipase A2</fullName>
    </submittedName>
</protein>
<dbReference type="Pfam" id="PF09056">
    <property type="entry name" value="Phospholip_A2_3"/>
    <property type="match status" value="1"/>
</dbReference>
<proteinExistence type="predicted"/>
<organism evidence="2 3">
    <name type="scientific">Dactylonectria macrodidyma</name>
    <dbReference type="NCBI Taxonomy" id="307937"/>
    <lineage>
        <taxon>Eukaryota</taxon>
        <taxon>Fungi</taxon>
        <taxon>Dikarya</taxon>
        <taxon>Ascomycota</taxon>
        <taxon>Pezizomycotina</taxon>
        <taxon>Sordariomycetes</taxon>
        <taxon>Hypocreomycetidae</taxon>
        <taxon>Hypocreales</taxon>
        <taxon>Nectriaceae</taxon>
        <taxon>Dactylonectria</taxon>
    </lineage>
</organism>
<dbReference type="InterPro" id="IPR036444">
    <property type="entry name" value="PLipase_A2_dom_sf"/>
</dbReference>
<keyword evidence="1" id="KW-0732">Signal</keyword>
<dbReference type="SUPFAM" id="SSF48619">
    <property type="entry name" value="Phospholipase A2, PLA2"/>
    <property type="match status" value="1"/>
</dbReference>
<dbReference type="GO" id="GO:0006644">
    <property type="term" value="P:phospholipid metabolic process"/>
    <property type="evidence" value="ECO:0007669"/>
    <property type="project" value="InterPro"/>
</dbReference>
<evidence type="ECO:0000313" key="3">
    <source>
        <dbReference type="Proteomes" id="UP000738349"/>
    </source>
</evidence>
<dbReference type="InterPro" id="IPR015141">
    <property type="entry name" value="PLipase_A2_prok/fun"/>
</dbReference>
<reference evidence="2" key="1">
    <citation type="journal article" date="2021" name="Nat. Commun.">
        <title>Genetic determinants of endophytism in the Arabidopsis root mycobiome.</title>
        <authorList>
            <person name="Mesny F."/>
            <person name="Miyauchi S."/>
            <person name="Thiergart T."/>
            <person name="Pickel B."/>
            <person name="Atanasova L."/>
            <person name="Karlsson M."/>
            <person name="Huettel B."/>
            <person name="Barry K.W."/>
            <person name="Haridas S."/>
            <person name="Chen C."/>
            <person name="Bauer D."/>
            <person name="Andreopoulos W."/>
            <person name="Pangilinan J."/>
            <person name="LaButti K."/>
            <person name="Riley R."/>
            <person name="Lipzen A."/>
            <person name="Clum A."/>
            <person name="Drula E."/>
            <person name="Henrissat B."/>
            <person name="Kohler A."/>
            <person name="Grigoriev I.V."/>
            <person name="Martin F.M."/>
            <person name="Hacquard S."/>
        </authorList>
    </citation>
    <scope>NUCLEOTIDE SEQUENCE</scope>
    <source>
        <strain evidence="2">MPI-CAGE-AT-0147</strain>
    </source>
</reference>
<dbReference type="OrthoDB" id="5120271at2759"/>
<dbReference type="AlphaFoldDB" id="A0A9P9DP97"/>
<sequence>MKLFFWLFVTLSAVSAASPAVDESTSSYNVARQDRCTAAEVDRLLFEVDMDTFSRARDARNPSCLDWSSNECSWSPDMPAGFNFIPSCRRHDFGYQNVGAQGRLTEARRLRIDDVFKMDLYNECGKYRGFGELVRRMFCMGIADIYYAAVRLCGDGNCLDFV</sequence>
<dbReference type="GO" id="GO:0050482">
    <property type="term" value="P:arachidonate secretion"/>
    <property type="evidence" value="ECO:0007669"/>
    <property type="project" value="InterPro"/>
</dbReference>
<gene>
    <name evidence="2" type="ORF">EDB81DRAFT_665695</name>
</gene>
<feature type="signal peptide" evidence="1">
    <location>
        <begin position="1"/>
        <end position="16"/>
    </location>
</feature>
<evidence type="ECO:0000313" key="2">
    <source>
        <dbReference type="EMBL" id="KAH7123174.1"/>
    </source>
</evidence>
<name>A0A9P9DP97_9HYPO</name>
<accession>A0A9P9DP97</accession>